<comment type="caution">
    <text evidence="3">The sequence shown here is derived from an EMBL/GenBank/DDBJ whole genome shotgun (WGS) entry which is preliminary data.</text>
</comment>
<evidence type="ECO:0000256" key="2">
    <source>
        <dbReference type="ARBA" id="ARBA00022679"/>
    </source>
</evidence>
<dbReference type="SFLD" id="SFLDS00036">
    <property type="entry name" value="Aromatic_Prenyltransferase"/>
    <property type="match status" value="1"/>
</dbReference>
<evidence type="ECO:0000313" key="4">
    <source>
        <dbReference type="Proteomes" id="UP001276659"/>
    </source>
</evidence>
<dbReference type="CDD" id="cd13929">
    <property type="entry name" value="PT-DMATS_CymD"/>
    <property type="match status" value="1"/>
</dbReference>
<dbReference type="PANTHER" id="PTHR40627">
    <property type="entry name" value="INDOLE PRENYLTRANSFERASE TDIB-RELATED"/>
    <property type="match status" value="1"/>
</dbReference>
<dbReference type="EMBL" id="JASNWA010000010">
    <property type="protein sequence ID" value="KAK3167957.1"/>
    <property type="molecule type" value="Genomic_DNA"/>
</dbReference>
<organism evidence="3 4">
    <name type="scientific">Lepraria neglecta</name>
    <dbReference type="NCBI Taxonomy" id="209136"/>
    <lineage>
        <taxon>Eukaryota</taxon>
        <taxon>Fungi</taxon>
        <taxon>Dikarya</taxon>
        <taxon>Ascomycota</taxon>
        <taxon>Pezizomycotina</taxon>
        <taxon>Lecanoromycetes</taxon>
        <taxon>OSLEUM clade</taxon>
        <taxon>Lecanoromycetidae</taxon>
        <taxon>Lecanorales</taxon>
        <taxon>Lecanorineae</taxon>
        <taxon>Stereocaulaceae</taxon>
        <taxon>Lepraria</taxon>
    </lineage>
</organism>
<sequence length="357" mass="40425">MTIVREDTCIQAAIFAPESVPSENNDLSQTLSLISNNIQSQAILNINSDSNAYSTSPIESTEAFRNVTRWLDSSDEDAAFWWQMTGPLLGLLLSEASYDLHSQYQALLSCNRFVVTALGRRPASNGTHRIWKSYMTDDHSPIEFSWNWRDSTKPPRIRCTIEAIPSEIDSIDPSNQEECVKLIRQLRVTLPNNDWQLFDYFANAFRLRAKSTAEAVAQADNRGYRSSMFLGFEFEKDRIVIKAYFAPVVETGDSVWKAIVRSVKALEHGQIEFLALLELDSFLAVSHEGIQLNVEGLAIDYVPLRKSRLKIYARSSLTSFDSVRTYMTMGSVGTIPHSANLRSHVIRAWRPFLDKTP</sequence>
<dbReference type="PANTHER" id="PTHR40627:SF4">
    <property type="entry name" value="PRENYLTRANSFERASE ASQH1-RELATED"/>
    <property type="match status" value="1"/>
</dbReference>
<protein>
    <submittedName>
        <fullName evidence="3">Uncharacterized protein</fullName>
    </submittedName>
</protein>
<dbReference type="NCBIfam" id="TIGR03429">
    <property type="entry name" value="arom_pren_DMATS"/>
    <property type="match status" value="1"/>
</dbReference>
<dbReference type="InterPro" id="IPR033964">
    <property type="entry name" value="ABBA"/>
</dbReference>
<dbReference type="GO" id="GO:0009820">
    <property type="term" value="P:alkaloid metabolic process"/>
    <property type="evidence" value="ECO:0007669"/>
    <property type="project" value="InterPro"/>
</dbReference>
<evidence type="ECO:0000313" key="3">
    <source>
        <dbReference type="EMBL" id="KAK3167957.1"/>
    </source>
</evidence>
<dbReference type="AlphaFoldDB" id="A0AAD9Z086"/>
<dbReference type="Proteomes" id="UP001276659">
    <property type="component" value="Unassembled WGS sequence"/>
</dbReference>
<proteinExistence type="inferred from homology"/>
<evidence type="ECO:0000256" key="1">
    <source>
        <dbReference type="ARBA" id="ARBA00010209"/>
    </source>
</evidence>
<keyword evidence="2" id="KW-0808">Transferase</keyword>
<dbReference type="Pfam" id="PF11991">
    <property type="entry name" value="Trp_DMAT"/>
    <property type="match status" value="1"/>
</dbReference>
<keyword evidence="4" id="KW-1185">Reference proteome</keyword>
<comment type="similarity">
    <text evidence="1">Belongs to the tryptophan dimethylallyltransferase family.</text>
</comment>
<dbReference type="GO" id="GO:0016765">
    <property type="term" value="F:transferase activity, transferring alkyl or aryl (other than methyl) groups"/>
    <property type="evidence" value="ECO:0007669"/>
    <property type="project" value="InterPro"/>
</dbReference>
<accession>A0AAD9Z086</accession>
<gene>
    <name evidence="3" type="ORF">OEA41_004403</name>
</gene>
<dbReference type="InterPro" id="IPR017795">
    <property type="entry name" value="ABBA_NscD-like"/>
</dbReference>
<name>A0AAD9Z086_9LECA</name>
<reference evidence="3" key="1">
    <citation type="submission" date="2022-11" db="EMBL/GenBank/DDBJ databases">
        <title>Chromosomal genome sequence assembly and mating type (MAT) locus characterization of the leprose asexual lichenized fungus Lepraria neglecta (Nyl.) Erichsen.</title>
        <authorList>
            <person name="Allen J.L."/>
            <person name="Pfeffer B."/>
        </authorList>
    </citation>
    <scope>NUCLEOTIDE SEQUENCE</scope>
    <source>
        <strain evidence="3">Allen 5258</strain>
    </source>
</reference>